<dbReference type="Proteomes" id="UP000663845">
    <property type="component" value="Unassembled WGS sequence"/>
</dbReference>
<accession>A0A814U9I4</accession>
<dbReference type="EMBL" id="CAJNOG010000319">
    <property type="protein sequence ID" value="CAF1170585.1"/>
    <property type="molecule type" value="Genomic_DNA"/>
</dbReference>
<dbReference type="EMBL" id="CAJNON010000184">
    <property type="protein sequence ID" value="CAF1078730.1"/>
    <property type="molecule type" value="Genomic_DNA"/>
</dbReference>
<dbReference type="EMBL" id="CAJOBB010002535">
    <property type="protein sequence ID" value="CAF3977548.1"/>
    <property type="molecule type" value="Genomic_DNA"/>
</dbReference>
<dbReference type="Proteomes" id="UP000663844">
    <property type="component" value="Unassembled WGS sequence"/>
</dbReference>
<reference evidence="4" key="1">
    <citation type="submission" date="2021-02" db="EMBL/GenBank/DDBJ databases">
        <authorList>
            <person name="Nowell W R."/>
        </authorList>
    </citation>
    <scope>NUCLEOTIDE SEQUENCE</scope>
</reference>
<protein>
    <submittedName>
        <fullName evidence="4">Uncharacterized protein</fullName>
    </submittedName>
</protein>
<sequence length="134" mass="16039">MPCFTIVISSVALLFRAVWQRYHMHRQIQWRQYRKMTLQVLIISTIYLIFSFPYMMITFLHLCGVPPDIGAEFLSRTLFFIYYTLFLFPIVAVGALPELREKVKNIIRFRRQRRIAGILINTRAHMIDNPVFLR</sequence>
<comment type="caution">
    <text evidence="4">The sequence shown here is derived from an EMBL/GenBank/DDBJ whole genome shotgun (WGS) entry which is preliminary data.</text>
</comment>
<feature type="transmembrane region" description="Helical" evidence="1">
    <location>
        <begin position="6"/>
        <end position="24"/>
    </location>
</feature>
<name>A0A814U9I4_9BILA</name>
<evidence type="ECO:0000313" key="5">
    <source>
        <dbReference type="EMBL" id="CAF3741976.1"/>
    </source>
</evidence>
<dbReference type="EMBL" id="CAJOAY010000826">
    <property type="protein sequence ID" value="CAF3741976.1"/>
    <property type="molecule type" value="Genomic_DNA"/>
</dbReference>
<keyword evidence="1" id="KW-0812">Transmembrane</keyword>
<evidence type="ECO:0000313" key="2">
    <source>
        <dbReference type="EMBL" id="CAF1078730.1"/>
    </source>
</evidence>
<evidence type="ECO:0000256" key="1">
    <source>
        <dbReference type="SAM" id="Phobius"/>
    </source>
</evidence>
<dbReference type="SUPFAM" id="SSF81321">
    <property type="entry name" value="Family A G protein-coupled receptor-like"/>
    <property type="match status" value="1"/>
</dbReference>
<dbReference type="Proteomes" id="UP000663891">
    <property type="component" value="Unassembled WGS sequence"/>
</dbReference>
<dbReference type="Proteomes" id="UP000663881">
    <property type="component" value="Unassembled WGS sequence"/>
</dbReference>
<keyword evidence="1" id="KW-0472">Membrane</keyword>
<dbReference type="Proteomes" id="UP000663868">
    <property type="component" value="Unassembled WGS sequence"/>
</dbReference>
<feature type="transmembrane region" description="Helical" evidence="1">
    <location>
        <begin position="80"/>
        <end position="99"/>
    </location>
</feature>
<dbReference type="Proteomes" id="UP000663860">
    <property type="component" value="Unassembled WGS sequence"/>
</dbReference>
<evidence type="ECO:0000313" key="4">
    <source>
        <dbReference type="EMBL" id="CAF1170585.1"/>
    </source>
</evidence>
<dbReference type="EMBL" id="CAJNOE010000247">
    <property type="protein sequence ID" value="CAF1086735.1"/>
    <property type="molecule type" value="Genomic_DNA"/>
</dbReference>
<dbReference type="EMBL" id="CAJOAZ010006497">
    <property type="protein sequence ID" value="CAF4136393.1"/>
    <property type="molecule type" value="Genomic_DNA"/>
</dbReference>
<gene>
    <name evidence="3" type="ORF">IZO911_LOCUS22268</name>
    <name evidence="4" type="ORF">JYZ213_LOCUS25191</name>
    <name evidence="6" type="ORF">KXQ929_LOCUS27144</name>
    <name evidence="5" type="ORF">OKA104_LOCUS15156</name>
    <name evidence="7" type="ORF">OXD698_LOCUS37299</name>
    <name evidence="2" type="ORF">VCS650_LOCUS18890</name>
</gene>
<keyword evidence="1" id="KW-1133">Transmembrane helix</keyword>
<organism evidence="4 8">
    <name type="scientific">Adineta steineri</name>
    <dbReference type="NCBI Taxonomy" id="433720"/>
    <lineage>
        <taxon>Eukaryota</taxon>
        <taxon>Metazoa</taxon>
        <taxon>Spiralia</taxon>
        <taxon>Gnathifera</taxon>
        <taxon>Rotifera</taxon>
        <taxon>Eurotatoria</taxon>
        <taxon>Bdelloidea</taxon>
        <taxon>Adinetida</taxon>
        <taxon>Adinetidae</taxon>
        <taxon>Adineta</taxon>
    </lineage>
</organism>
<dbReference type="AlphaFoldDB" id="A0A814U9I4"/>
<proteinExistence type="predicted"/>
<evidence type="ECO:0000313" key="3">
    <source>
        <dbReference type="EMBL" id="CAF1086735.1"/>
    </source>
</evidence>
<dbReference type="OrthoDB" id="10116607at2759"/>
<feature type="transmembrane region" description="Helical" evidence="1">
    <location>
        <begin position="36"/>
        <end position="60"/>
    </location>
</feature>
<evidence type="ECO:0000313" key="6">
    <source>
        <dbReference type="EMBL" id="CAF3977548.1"/>
    </source>
</evidence>
<dbReference type="Gene3D" id="1.20.1070.10">
    <property type="entry name" value="Rhodopsin 7-helix transmembrane proteins"/>
    <property type="match status" value="1"/>
</dbReference>
<evidence type="ECO:0000313" key="7">
    <source>
        <dbReference type="EMBL" id="CAF4136393.1"/>
    </source>
</evidence>
<evidence type="ECO:0000313" key="8">
    <source>
        <dbReference type="Proteomes" id="UP000663845"/>
    </source>
</evidence>